<evidence type="ECO:0000256" key="4">
    <source>
        <dbReference type="ARBA" id="ARBA00022679"/>
    </source>
</evidence>
<dbReference type="GO" id="GO:0016020">
    <property type="term" value="C:membrane"/>
    <property type="evidence" value="ECO:0007669"/>
    <property type="project" value="UniProtKB-UniRule"/>
</dbReference>
<dbReference type="OrthoDB" id="9815750at2"/>
<dbReference type="InterPro" id="IPR003661">
    <property type="entry name" value="HisK_dim/P_dom"/>
</dbReference>
<feature type="transmembrane region" description="Helical" evidence="9">
    <location>
        <begin position="134"/>
        <end position="157"/>
    </location>
</feature>
<evidence type="ECO:0000256" key="9">
    <source>
        <dbReference type="PROSITE-ProRule" id="PRU00244"/>
    </source>
</evidence>
<dbReference type="RefSeq" id="WP_083345800.1">
    <property type="nucleotide sequence ID" value="NZ_LT629690.1"/>
</dbReference>
<dbReference type="GO" id="GO:0005524">
    <property type="term" value="F:ATP binding"/>
    <property type="evidence" value="ECO:0007669"/>
    <property type="project" value="UniProtKB-KW"/>
</dbReference>
<reference evidence="12 13" key="1">
    <citation type="submission" date="2016-10" db="EMBL/GenBank/DDBJ databases">
        <authorList>
            <person name="de Groot N.N."/>
        </authorList>
    </citation>
    <scope>NUCLEOTIDE SEQUENCE [LARGE SCALE GENOMIC DNA]</scope>
    <source>
        <strain evidence="12 13">GAS232</strain>
    </source>
</reference>
<dbReference type="PROSITE" id="PS50109">
    <property type="entry name" value="HIS_KIN"/>
    <property type="match status" value="1"/>
</dbReference>
<evidence type="ECO:0000256" key="1">
    <source>
        <dbReference type="ARBA" id="ARBA00000085"/>
    </source>
</evidence>
<evidence type="ECO:0000313" key="12">
    <source>
        <dbReference type="EMBL" id="SDF66631.1"/>
    </source>
</evidence>
<dbReference type="EC" id="2.7.13.3" evidence="2"/>
<dbReference type="InterPro" id="IPR005330">
    <property type="entry name" value="MHYT_dom"/>
</dbReference>
<dbReference type="Pfam" id="PF00512">
    <property type="entry name" value="HisKA"/>
    <property type="match status" value="1"/>
</dbReference>
<feature type="transmembrane region" description="Helical" evidence="9">
    <location>
        <begin position="104"/>
        <end position="122"/>
    </location>
</feature>
<keyword evidence="7" id="KW-0067">ATP-binding</keyword>
<keyword evidence="9" id="KW-0812">Transmembrane</keyword>
<evidence type="ECO:0000256" key="5">
    <source>
        <dbReference type="ARBA" id="ARBA00022741"/>
    </source>
</evidence>
<dbReference type="Pfam" id="PF02518">
    <property type="entry name" value="HATPase_c"/>
    <property type="match status" value="1"/>
</dbReference>
<gene>
    <name evidence="12" type="ORF">SAMN05444167_2939</name>
</gene>
<dbReference type="SUPFAM" id="SSF47384">
    <property type="entry name" value="Homodimeric domain of signal transducing histidine kinase"/>
    <property type="match status" value="1"/>
</dbReference>
<dbReference type="InterPro" id="IPR004358">
    <property type="entry name" value="Sig_transdc_His_kin-like_C"/>
</dbReference>
<evidence type="ECO:0000256" key="2">
    <source>
        <dbReference type="ARBA" id="ARBA00012438"/>
    </source>
</evidence>
<keyword evidence="3" id="KW-0597">Phosphoprotein</keyword>
<proteinExistence type="predicted"/>
<accession>A0A1G7MY79</accession>
<sequence length="484" mass="51916">MPGTFDLWTVLFSFTIASLAGFVAFESMEHTRFSPQPAVWTFVSGLTLGLGIWSMHFVGMLAWQPPFPLYYSIVPTVISVVVAILSSWLAIYLTVSDRTSSRSIVIGSFVVGAGICAMHYIGMDALRFSEPVTWSFPGVALSFVIAVFASLGAMAMLRHSGTFSVGRQVAASLVIGIAICGMHYTGMLAMMLPAGAVSVQQSHDFSGASLARVGVGNALVFMACLLVVFYRDKVRLVKSTSEAQRQALAAERTAERMGAAGRIAASIAHEINNPLEAVTNLLYLAENGTIGMQERKYLQSAQDELRRIAEITTHTLKFYRQPTGPAQTSLVELMESTLAVFQNRLEKHHITVARDWNPMTPSIYCRSGEIRQVLANLVGNAIDAMHAHGGRLSLKISPSAAGGGEILVSDTGSGISVEDQRRILEPFFTTKGAAGTGLGLSICAEIVQRHGGTMTLESSTRPGQSGTTFHIVLPAQMPADPGKA</sequence>
<comment type="catalytic activity">
    <reaction evidence="1">
        <text>ATP + protein L-histidine = ADP + protein N-phospho-L-histidine.</text>
        <dbReference type="EC" id="2.7.13.3"/>
    </reaction>
</comment>
<dbReference type="Gene3D" id="1.10.287.130">
    <property type="match status" value="1"/>
</dbReference>
<dbReference type="PRINTS" id="PR00344">
    <property type="entry name" value="BCTRLSENSOR"/>
</dbReference>
<evidence type="ECO:0000256" key="3">
    <source>
        <dbReference type="ARBA" id="ARBA00022553"/>
    </source>
</evidence>
<name>A0A1G7MY79_9BACT</name>
<evidence type="ECO:0000256" key="8">
    <source>
        <dbReference type="ARBA" id="ARBA00023012"/>
    </source>
</evidence>
<dbReference type="GO" id="GO:0000155">
    <property type="term" value="F:phosphorelay sensor kinase activity"/>
    <property type="evidence" value="ECO:0007669"/>
    <property type="project" value="InterPro"/>
</dbReference>
<dbReference type="PANTHER" id="PTHR43065">
    <property type="entry name" value="SENSOR HISTIDINE KINASE"/>
    <property type="match status" value="1"/>
</dbReference>
<evidence type="ECO:0000313" key="13">
    <source>
        <dbReference type="Proteomes" id="UP000182427"/>
    </source>
</evidence>
<evidence type="ECO:0000259" key="10">
    <source>
        <dbReference type="PROSITE" id="PS50109"/>
    </source>
</evidence>
<dbReference type="InterPro" id="IPR003594">
    <property type="entry name" value="HATPase_dom"/>
</dbReference>
<feature type="transmembrane region" description="Helical" evidence="9">
    <location>
        <begin position="69"/>
        <end position="92"/>
    </location>
</feature>
<dbReference type="InterPro" id="IPR005467">
    <property type="entry name" value="His_kinase_dom"/>
</dbReference>
<feature type="transmembrane region" description="Helical" evidence="9">
    <location>
        <begin position="37"/>
        <end position="63"/>
    </location>
</feature>
<dbReference type="CDD" id="cd00082">
    <property type="entry name" value="HisKA"/>
    <property type="match status" value="1"/>
</dbReference>
<dbReference type="SMART" id="SM00388">
    <property type="entry name" value="HisKA"/>
    <property type="match status" value="1"/>
</dbReference>
<evidence type="ECO:0000256" key="6">
    <source>
        <dbReference type="ARBA" id="ARBA00022777"/>
    </source>
</evidence>
<keyword evidence="9" id="KW-0472">Membrane</keyword>
<evidence type="ECO:0000256" key="7">
    <source>
        <dbReference type="ARBA" id="ARBA00022840"/>
    </source>
</evidence>
<keyword evidence="5" id="KW-0547">Nucleotide-binding</keyword>
<dbReference type="PROSITE" id="PS50924">
    <property type="entry name" value="MHYT"/>
    <property type="match status" value="1"/>
</dbReference>
<keyword evidence="13" id="KW-1185">Reference proteome</keyword>
<keyword evidence="8" id="KW-0902">Two-component regulatory system</keyword>
<feature type="transmembrane region" description="Helical" evidence="9">
    <location>
        <begin position="6"/>
        <end position="25"/>
    </location>
</feature>
<dbReference type="AlphaFoldDB" id="A0A1G7MY79"/>
<dbReference type="Proteomes" id="UP000182427">
    <property type="component" value="Chromosome I"/>
</dbReference>
<feature type="domain" description="MHYT" evidence="11">
    <location>
        <begin position="5"/>
        <end position="193"/>
    </location>
</feature>
<dbReference type="PANTHER" id="PTHR43065:SF46">
    <property type="entry name" value="C4-DICARBOXYLATE TRANSPORT SENSOR PROTEIN DCTB"/>
    <property type="match status" value="1"/>
</dbReference>
<keyword evidence="9" id="KW-1133">Transmembrane helix</keyword>
<evidence type="ECO:0000259" key="11">
    <source>
        <dbReference type="PROSITE" id="PS50924"/>
    </source>
</evidence>
<dbReference type="InterPro" id="IPR036097">
    <property type="entry name" value="HisK_dim/P_sf"/>
</dbReference>
<organism evidence="12 13">
    <name type="scientific">Terriglobus roseus</name>
    <dbReference type="NCBI Taxonomy" id="392734"/>
    <lineage>
        <taxon>Bacteria</taxon>
        <taxon>Pseudomonadati</taxon>
        <taxon>Acidobacteriota</taxon>
        <taxon>Terriglobia</taxon>
        <taxon>Terriglobales</taxon>
        <taxon>Acidobacteriaceae</taxon>
        <taxon>Terriglobus</taxon>
    </lineage>
</organism>
<feature type="transmembrane region" description="Helical" evidence="9">
    <location>
        <begin position="169"/>
        <end position="190"/>
    </location>
</feature>
<keyword evidence="6" id="KW-0418">Kinase</keyword>
<feature type="domain" description="Histidine kinase" evidence="10">
    <location>
        <begin position="266"/>
        <end position="477"/>
    </location>
</feature>
<keyword evidence="4" id="KW-0808">Transferase</keyword>
<dbReference type="SUPFAM" id="SSF55874">
    <property type="entry name" value="ATPase domain of HSP90 chaperone/DNA topoisomerase II/histidine kinase"/>
    <property type="match status" value="1"/>
</dbReference>
<feature type="transmembrane region" description="Helical" evidence="9">
    <location>
        <begin position="210"/>
        <end position="230"/>
    </location>
</feature>
<dbReference type="Gene3D" id="3.30.565.10">
    <property type="entry name" value="Histidine kinase-like ATPase, C-terminal domain"/>
    <property type="match status" value="1"/>
</dbReference>
<dbReference type="SMART" id="SM00387">
    <property type="entry name" value="HATPase_c"/>
    <property type="match status" value="1"/>
</dbReference>
<dbReference type="Pfam" id="PF03707">
    <property type="entry name" value="MHYT"/>
    <property type="match status" value="3"/>
</dbReference>
<dbReference type="EMBL" id="LT629690">
    <property type="protein sequence ID" value="SDF66631.1"/>
    <property type="molecule type" value="Genomic_DNA"/>
</dbReference>
<dbReference type="InterPro" id="IPR036890">
    <property type="entry name" value="HATPase_C_sf"/>
</dbReference>
<dbReference type="CDD" id="cd00075">
    <property type="entry name" value="HATPase"/>
    <property type="match status" value="1"/>
</dbReference>
<protein>
    <recommendedName>
        <fullName evidence="2">histidine kinase</fullName>
        <ecNumber evidence="2">2.7.13.3</ecNumber>
    </recommendedName>
</protein>